<evidence type="ECO:0000256" key="2">
    <source>
        <dbReference type="ARBA" id="ARBA00009116"/>
    </source>
</evidence>
<dbReference type="PANTHER" id="PTHR13126:SF0">
    <property type="entry name" value="ATP SYNTHASE MITOCHONDRIAL F1 COMPLEX ASSEMBLY FACTOR 1"/>
    <property type="match status" value="1"/>
</dbReference>
<evidence type="ECO:0000313" key="6">
    <source>
        <dbReference type="Proteomes" id="UP001497744"/>
    </source>
</evidence>
<dbReference type="Pfam" id="PF06644">
    <property type="entry name" value="ATP11"/>
    <property type="match status" value="1"/>
</dbReference>
<evidence type="ECO:0000313" key="5">
    <source>
        <dbReference type="EMBL" id="GIX61917.1"/>
    </source>
</evidence>
<dbReference type="AlphaFoldDB" id="A0AAV4LQM8"/>
<reference evidence="5 6" key="1">
    <citation type="submission" date="2021-06" db="EMBL/GenBank/DDBJ databases">
        <title>Genome sequence of Babesia caballi.</title>
        <authorList>
            <person name="Yamagishi J."/>
            <person name="Kidaka T."/>
            <person name="Ochi A."/>
        </authorList>
    </citation>
    <scope>NUCLEOTIDE SEQUENCE [LARGE SCALE GENOMIC DNA]</scope>
    <source>
        <strain evidence="5">USDA-D6B2</strain>
    </source>
</reference>
<dbReference type="RefSeq" id="XP_067713988.1">
    <property type="nucleotide sequence ID" value="XM_067857887.1"/>
</dbReference>
<keyword evidence="4" id="KW-0496">Mitochondrion</keyword>
<evidence type="ECO:0000256" key="1">
    <source>
        <dbReference type="ARBA" id="ARBA00004173"/>
    </source>
</evidence>
<gene>
    <name evidence="5" type="ORF">BcabD6B2_13520</name>
</gene>
<dbReference type="GO" id="GO:0005739">
    <property type="term" value="C:mitochondrion"/>
    <property type="evidence" value="ECO:0007669"/>
    <property type="project" value="UniProtKB-SubCell"/>
</dbReference>
<comment type="similarity">
    <text evidence="2">Belongs to the ATP11 family.</text>
</comment>
<keyword evidence="6" id="KW-1185">Reference proteome</keyword>
<dbReference type="PANTHER" id="PTHR13126">
    <property type="entry name" value="CHAPERONE ATP11"/>
    <property type="match status" value="1"/>
</dbReference>
<sequence>MGDNVEIGTKNDKKINSDLSDCLSKPAIDHINRIATTFMLLHDDAERYVKCMNHKNRGITVAEVVDDLLEKWPPTIVHQDWSFMYPVPRTLNEVAKVPLLLQHDPQTIAGLWQRQFEQRNDVVTCTVDAGSYRQLSNNAKRSPMFILPVQVDRRGTYNMVLQYVDTKSVLFTSVDSFKVLGMERSPPYFILTFFDELVAQKNIVLVRGDIVNPKDVSKVNAKRLMEATVRFYTDMNLYHWVEGFNHRPREFIFDQFVSKCKHVLG</sequence>
<dbReference type="InterPro" id="IPR010591">
    <property type="entry name" value="ATP11"/>
</dbReference>
<comment type="caution">
    <text evidence="5">The sequence shown here is derived from an EMBL/GenBank/DDBJ whole genome shotgun (WGS) entry which is preliminary data.</text>
</comment>
<dbReference type="GO" id="GO:0033615">
    <property type="term" value="P:mitochondrial proton-transporting ATP synthase complex assembly"/>
    <property type="evidence" value="ECO:0007669"/>
    <property type="project" value="TreeGrafter"/>
</dbReference>
<protein>
    <submittedName>
        <fullName evidence="5">ATP synthase mitochondrial F1 complex assembly factor 1</fullName>
    </submittedName>
</protein>
<comment type="subcellular location">
    <subcellularLocation>
        <location evidence="1">Mitochondrion</location>
    </subcellularLocation>
</comment>
<proteinExistence type="inferred from homology"/>
<organism evidence="5 6">
    <name type="scientific">Babesia caballi</name>
    <dbReference type="NCBI Taxonomy" id="5871"/>
    <lineage>
        <taxon>Eukaryota</taxon>
        <taxon>Sar</taxon>
        <taxon>Alveolata</taxon>
        <taxon>Apicomplexa</taxon>
        <taxon>Aconoidasida</taxon>
        <taxon>Piroplasmida</taxon>
        <taxon>Babesiidae</taxon>
        <taxon>Babesia</taxon>
    </lineage>
</organism>
<evidence type="ECO:0000256" key="4">
    <source>
        <dbReference type="ARBA" id="ARBA00023128"/>
    </source>
</evidence>
<dbReference type="EMBL" id="BPLF01000001">
    <property type="protein sequence ID" value="GIX61917.1"/>
    <property type="molecule type" value="Genomic_DNA"/>
</dbReference>
<dbReference type="GeneID" id="94193400"/>
<dbReference type="Proteomes" id="UP001497744">
    <property type="component" value="Unassembled WGS sequence"/>
</dbReference>
<evidence type="ECO:0000256" key="3">
    <source>
        <dbReference type="ARBA" id="ARBA00022946"/>
    </source>
</evidence>
<name>A0AAV4LQM8_BABCB</name>
<accession>A0AAV4LQM8</accession>
<keyword evidence="3" id="KW-0809">Transit peptide</keyword>